<dbReference type="InterPro" id="IPR017508">
    <property type="entry name" value="HipA_N1"/>
</dbReference>
<dbReference type="Pfam" id="PF13657">
    <property type="entry name" value="Couple_hipA"/>
    <property type="match status" value="1"/>
</dbReference>
<keyword evidence="3 6" id="KW-0418">Kinase</keyword>
<dbReference type="AlphaFoldDB" id="A0A2A9E137"/>
<sequence length="426" mass="46490">MTRYEELQVYVELDGRMVFAGRAQFHRSRGALTSTTFQYEQDYLAHPRAYPVDPTLELVSGTQHTTGLPGAFSDSAPDRWGRNLIKKRERALAREESRRSNSLDDVDFLVGVSDVTRQGALRFRGGESSEFLDPAHSVPKLVSLPQLLHAADTAARDTSDDDFSAVKTLLAAGTASLGGARPKAAVLDADGRQLIAKFPHHADSWNVMAWEATALDLAEAAGVRVADHRLERTGDRHVLLLDRFDRTTSRRSAASDNAVRIGYMSAMTLLGYRDGDSGDYADIAEQLGEVSAHAKEDAHQLFRRVAVSIGLNNTDDHLRNHGFLRGRGGWVLSPAFDVNPNPDPDVRQTTIAGADTPADEAEGLLELARLCRLSPDEARAVVAHVADVLSEWRAVAAGNGIPASERERFNDSFASGLEALRSLNRS</sequence>
<dbReference type="PANTHER" id="PTHR37419">
    <property type="entry name" value="SERINE/THREONINE-PROTEIN KINASE TOXIN HIPA"/>
    <property type="match status" value="1"/>
</dbReference>
<evidence type="ECO:0000256" key="3">
    <source>
        <dbReference type="ARBA" id="ARBA00022777"/>
    </source>
</evidence>
<dbReference type="GO" id="GO:0004674">
    <property type="term" value="F:protein serine/threonine kinase activity"/>
    <property type="evidence" value="ECO:0007669"/>
    <property type="project" value="TreeGrafter"/>
</dbReference>
<dbReference type="Pfam" id="PF07804">
    <property type="entry name" value="HipA_C"/>
    <property type="match status" value="1"/>
</dbReference>
<dbReference type="PANTHER" id="PTHR37419:SF8">
    <property type="entry name" value="TOXIN YJJJ"/>
    <property type="match status" value="1"/>
</dbReference>
<evidence type="ECO:0000259" key="4">
    <source>
        <dbReference type="Pfam" id="PF07804"/>
    </source>
</evidence>
<accession>A0A2A9E137</accession>
<feature type="domain" description="HipA N-terminal subdomain 1" evidence="5">
    <location>
        <begin position="27"/>
        <end position="92"/>
    </location>
</feature>
<dbReference type="InterPro" id="IPR052028">
    <property type="entry name" value="HipA_Ser/Thr_kinase"/>
</dbReference>
<proteinExistence type="inferred from homology"/>
<name>A0A2A9E137_9MICO</name>
<evidence type="ECO:0000313" key="6">
    <source>
        <dbReference type="EMBL" id="PFG31909.1"/>
    </source>
</evidence>
<protein>
    <submittedName>
        <fullName evidence="6">Serine/threonine-protein kinase HipA</fullName>
    </submittedName>
</protein>
<comment type="caution">
    <text evidence="6">The sequence shown here is derived from an EMBL/GenBank/DDBJ whole genome shotgun (WGS) entry which is preliminary data.</text>
</comment>
<keyword evidence="2" id="KW-0808">Transferase</keyword>
<organism evidence="6 7">
    <name type="scientific">Paramicrobacterium agarici</name>
    <dbReference type="NCBI Taxonomy" id="630514"/>
    <lineage>
        <taxon>Bacteria</taxon>
        <taxon>Bacillati</taxon>
        <taxon>Actinomycetota</taxon>
        <taxon>Actinomycetes</taxon>
        <taxon>Micrococcales</taxon>
        <taxon>Microbacteriaceae</taxon>
        <taxon>Paramicrobacterium</taxon>
    </lineage>
</organism>
<dbReference type="Proteomes" id="UP000221369">
    <property type="component" value="Unassembled WGS sequence"/>
</dbReference>
<dbReference type="EMBL" id="PDJE01000001">
    <property type="protein sequence ID" value="PFG31909.1"/>
    <property type="molecule type" value="Genomic_DNA"/>
</dbReference>
<dbReference type="InterPro" id="IPR012893">
    <property type="entry name" value="HipA-like_C"/>
</dbReference>
<dbReference type="GO" id="GO:0005829">
    <property type="term" value="C:cytosol"/>
    <property type="evidence" value="ECO:0007669"/>
    <property type="project" value="TreeGrafter"/>
</dbReference>
<evidence type="ECO:0000256" key="2">
    <source>
        <dbReference type="ARBA" id="ARBA00022679"/>
    </source>
</evidence>
<evidence type="ECO:0000313" key="7">
    <source>
        <dbReference type="Proteomes" id="UP000221369"/>
    </source>
</evidence>
<evidence type="ECO:0000256" key="1">
    <source>
        <dbReference type="ARBA" id="ARBA00010164"/>
    </source>
</evidence>
<dbReference type="RefSeq" id="WP_245836342.1">
    <property type="nucleotide sequence ID" value="NZ_PDJE01000001.1"/>
</dbReference>
<reference evidence="6 7" key="1">
    <citation type="submission" date="2017-10" db="EMBL/GenBank/DDBJ databases">
        <title>Sequencing the genomes of 1000 actinobacteria strains.</title>
        <authorList>
            <person name="Klenk H.-P."/>
        </authorList>
    </citation>
    <scope>NUCLEOTIDE SEQUENCE [LARGE SCALE GENOMIC DNA]</scope>
    <source>
        <strain evidence="6 7">DSM 21798</strain>
    </source>
</reference>
<keyword evidence="7" id="KW-1185">Reference proteome</keyword>
<gene>
    <name evidence="6" type="ORF">ATJ78_2892</name>
</gene>
<evidence type="ECO:0000259" key="5">
    <source>
        <dbReference type="Pfam" id="PF13657"/>
    </source>
</evidence>
<comment type="similarity">
    <text evidence="1">Belongs to the HipA Ser/Thr kinase family.</text>
</comment>
<feature type="domain" description="HipA-like C-terminal" evidence="4">
    <location>
        <begin position="176"/>
        <end position="392"/>
    </location>
</feature>